<comment type="caution">
    <text evidence="5">The sequence shown here is derived from an EMBL/GenBank/DDBJ whole genome shotgun (WGS) entry which is preliminary data.</text>
</comment>
<accession>A0A8J7IV83</accession>
<evidence type="ECO:0000256" key="2">
    <source>
        <dbReference type="ARBA" id="ARBA00022803"/>
    </source>
</evidence>
<proteinExistence type="predicted"/>
<dbReference type="PANTHER" id="PTHR44943:SF8">
    <property type="entry name" value="TPR REPEAT-CONTAINING PROTEIN MJ0263"/>
    <property type="match status" value="1"/>
</dbReference>
<feature type="repeat" description="TPR" evidence="3">
    <location>
        <begin position="246"/>
        <end position="279"/>
    </location>
</feature>
<feature type="repeat" description="TPR" evidence="3">
    <location>
        <begin position="212"/>
        <end position="245"/>
    </location>
</feature>
<dbReference type="RefSeq" id="WP_194030150.1">
    <property type="nucleotide sequence ID" value="NZ_JADEWZ010000020.1"/>
</dbReference>
<protein>
    <submittedName>
        <fullName evidence="5">Tetratricopeptide repeat protein</fullName>
    </submittedName>
</protein>
<feature type="repeat" description="TPR" evidence="3">
    <location>
        <begin position="450"/>
        <end position="483"/>
    </location>
</feature>
<keyword evidence="2 3" id="KW-0802">TPR repeat</keyword>
<dbReference type="NCBIfam" id="NF047558">
    <property type="entry name" value="TPR_END_plus"/>
    <property type="match status" value="1"/>
</dbReference>
<dbReference type="PROSITE" id="PS50005">
    <property type="entry name" value="TPR"/>
    <property type="match status" value="9"/>
</dbReference>
<dbReference type="InterPro" id="IPR011990">
    <property type="entry name" value="TPR-like_helical_dom_sf"/>
</dbReference>
<dbReference type="InterPro" id="IPR019734">
    <property type="entry name" value="TPR_rpt"/>
</dbReference>
<feature type="repeat" description="TPR" evidence="3">
    <location>
        <begin position="280"/>
        <end position="313"/>
    </location>
</feature>
<dbReference type="InterPro" id="IPR051685">
    <property type="entry name" value="Ycf3/AcsC/BcsC/TPR_MFPF"/>
</dbReference>
<feature type="coiled-coil region" evidence="4">
    <location>
        <begin position="286"/>
        <end position="313"/>
    </location>
</feature>
<evidence type="ECO:0000256" key="3">
    <source>
        <dbReference type="PROSITE-ProRule" id="PRU00339"/>
    </source>
</evidence>
<evidence type="ECO:0000256" key="1">
    <source>
        <dbReference type="ARBA" id="ARBA00022737"/>
    </source>
</evidence>
<dbReference type="SMART" id="SM00028">
    <property type="entry name" value="TPR"/>
    <property type="match status" value="9"/>
</dbReference>
<keyword evidence="6" id="KW-1185">Reference proteome</keyword>
<keyword evidence="1" id="KW-0677">Repeat</keyword>
<evidence type="ECO:0000313" key="6">
    <source>
        <dbReference type="Proteomes" id="UP000654482"/>
    </source>
</evidence>
<dbReference type="PROSITE" id="PS50293">
    <property type="entry name" value="TPR_REGION"/>
    <property type="match status" value="5"/>
</dbReference>
<dbReference type="Pfam" id="PF00515">
    <property type="entry name" value="TPR_1"/>
    <property type="match status" value="2"/>
</dbReference>
<evidence type="ECO:0000313" key="5">
    <source>
        <dbReference type="EMBL" id="MBE9117058.1"/>
    </source>
</evidence>
<feature type="repeat" description="TPR" evidence="3">
    <location>
        <begin position="484"/>
        <end position="517"/>
    </location>
</feature>
<dbReference type="Gene3D" id="1.25.40.10">
    <property type="entry name" value="Tetratricopeptide repeat domain"/>
    <property type="match status" value="4"/>
</dbReference>
<keyword evidence="4" id="KW-0175">Coiled coil</keyword>
<gene>
    <name evidence="5" type="ORF">IQ249_14245</name>
</gene>
<organism evidence="5 6">
    <name type="scientific">Lusitaniella coriacea LEGE 07157</name>
    <dbReference type="NCBI Taxonomy" id="945747"/>
    <lineage>
        <taxon>Bacteria</taxon>
        <taxon>Bacillati</taxon>
        <taxon>Cyanobacteriota</taxon>
        <taxon>Cyanophyceae</taxon>
        <taxon>Spirulinales</taxon>
        <taxon>Lusitaniellaceae</taxon>
        <taxon>Lusitaniella</taxon>
    </lineage>
</organism>
<dbReference type="Pfam" id="PF13432">
    <property type="entry name" value="TPR_16"/>
    <property type="match status" value="1"/>
</dbReference>
<feature type="coiled-coil region" evidence="4">
    <location>
        <begin position="361"/>
        <end position="388"/>
    </location>
</feature>
<feature type="repeat" description="TPR" evidence="3">
    <location>
        <begin position="314"/>
        <end position="347"/>
    </location>
</feature>
<dbReference type="AlphaFoldDB" id="A0A8J7IV83"/>
<dbReference type="SUPFAM" id="SSF48452">
    <property type="entry name" value="TPR-like"/>
    <property type="match status" value="1"/>
</dbReference>
<feature type="repeat" description="TPR" evidence="3">
    <location>
        <begin position="348"/>
        <end position="381"/>
    </location>
</feature>
<name>A0A8J7IV83_9CYAN</name>
<dbReference type="Proteomes" id="UP000654482">
    <property type="component" value="Unassembled WGS sequence"/>
</dbReference>
<dbReference type="EMBL" id="JADEWZ010000020">
    <property type="protein sequence ID" value="MBE9117058.1"/>
    <property type="molecule type" value="Genomic_DNA"/>
</dbReference>
<evidence type="ECO:0000256" key="4">
    <source>
        <dbReference type="SAM" id="Coils"/>
    </source>
</evidence>
<reference evidence="5" key="1">
    <citation type="submission" date="2020-10" db="EMBL/GenBank/DDBJ databases">
        <authorList>
            <person name="Castelo-Branco R."/>
            <person name="Eusebio N."/>
            <person name="Adriana R."/>
            <person name="Vieira A."/>
            <person name="Brugerolle De Fraissinette N."/>
            <person name="Rezende De Castro R."/>
            <person name="Schneider M.P."/>
            <person name="Vasconcelos V."/>
            <person name="Leao P.N."/>
        </authorList>
    </citation>
    <scope>NUCLEOTIDE SEQUENCE</scope>
    <source>
        <strain evidence="5">LEGE 07157</strain>
    </source>
</reference>
<dbReference type="Pfam" id="PF13414">
    <property type="entry name" value="TPR_11"/>
    <property type="match status" value="2"/>
</dbReference>
<sequence length="543" mass="63296">MIDLDRLNIQDEARFKKKIKTLKHHLLCRRNIGALWIGCALEETAQMIREIERYDRSEKVEIIELHPFKQNWRDIVERSFFKQNTSTIAIVKRNDLAKSFKDSWNARLFSSIFERIDKSQEQYSESNLFILSDLETLEHLSSQRENLTLLEEGIFEQTSRLQNLENNNSIKNALLEGNIQDYIALSSFERQQRVNEIKSILSERDRVFSTQSDLGLELGNIFYFENQYQDAIASYDRVLETLSNSYKAWNNRGVALEHLEQYEEAIISYDRALKIKPDFDKAWYNKGIALKELERYEAAIESYNQALQYKTNEHDTWNNRGVALEKIGCYEEAIASYNQALRFKPDKAETWYNKGVALAQLGYLQEALNAYEKALEQQNNLHDAWNNRGVILRNLGRYEEALNSYDRAVQCKPNKYEAWNNRGVLLGMLGRYQEEQLAYDRALRCQPNNSEAWINQGVALASLGDIEVAILAYNQALQLQPNNPTAWYNKACCHALQTQFDLALESLQSAIELDPKTIQDWAKTEPDLDAIQHDPRFQKLLRQ</sequence>
<dbReference type="PANTHER" id="PTHR44943">
    <property type="entry name" value="CELLULOSE SYNTHASE OPERON PROTEIN C"/>
    <property type="match status" value="1"/>
</dbReference>
<feature type="repeat" description="TPR" evidence="3">
    <location>
        <begin position="382"/>
        <end position="415"/>
    </location>
</feature>
<feature type="repeat" description="TPR" evidence="3">
    <location>
        <begin position="416"/>
        <end position="449"/>
    </location>
</feature>